<keyword evidence="3" id="KW-0804">Transcription</keyword>
<keyword evidence="6" id="KW-1185">Reference proteome</keyword>
<dbReference type="Proteomes" id="UP000559809">
    <property type="component" value="Unassembled WGS sequence"/>
</dbReference>
<dbReference type="GO" id="GO:0005829">
    <property type="term" value="C:cytosol"/>
    <property type="evidence" value="ECO:0007669"/>
    <property type="project" value="TreeGrafter"/>
</dbReference>
<dbReference type="GO" id="GO:0006355">
    <property type="term" value="P:regulation of DNA-templated transcription"/>
    <property type="evidence" value="ECO:0007669"/>
    <property type="project" value="UniProtKB-ARBA"/>
</dbReference>
<dbReference type="PANTHER" id="PTHR30154">
    <property type="entry name" value="LEUCINE-RESPONSIVE REGULATORY PROTEIN"/>
    <property type="match status" value="1"/>
</dbReference>
<dbReference type="InterPro" id="IPR036388">
    <property type="entry name" value="WH-like_DNA-bd_sf"/>
</dbReference>
<dbReference type="InterPro" id="IPR000485">
    <property type="entry name" value="AsnC-type_HTH_dom"/>
</dbReference>
<accession>A0A853FT59</accession>
<proteinExistence type="predicted"/>
<dbReference type="InterPro" id="IPR019888">
    <property type="entry name" value="Tscrpt_reg_AsnC-like"/>
</dbReference>
<dbReference type="Pfam" id="PF13412">
    <property type="entry name" value="HTH_24"/>
    <property type="match status" value="1"/>
</dbReference>
<dbReference type="RefSeq" id="WP_180152973.1">
    <property type="nucleotide sequence ID" value="NZ_JACCEM010000001.1"/>
</dbReference>
<evidence type="ECO:0000256" key="1">
    <source>
        <dbReference type="ARBA" id="ARBA00023015"/>
    </source>
</evidence>
<gene>
    <name evidence="5" type="ORF">H0A72_00950</name>
</gene>
<keyword evidence="2" id="KW-0238">DNA-binding</keyword>
<keyword evidence="1" id="KW-0805">Transcription regulation</keyword>
<dbReference type="InterPro" id="IPR011008">
    <property type="entry name" value="Dimeric_a/b-barrel"/>
</dbReference>
<dbReference type="InterPro" id="IPR011991">
    <property type="entry name" value="ArsR-like_HTH"/>
</dbReference>
<name>A0A853FT59_9BURK</name>
<sequence length="172" mass="19066">MQEIKTEPIVLDELDLRILEQLQADNSLTNHELARRVHASAPTCLRRVRRLLDGGVIERQVAILDPSKLGSSLTAIIEITLDVQTAEALQAFEAHVAREPAILQCYRVSPGPDFIIMAQVTDMPAYHAMAHRVFTSQANVRNVRCFFSIHRSKFETRIPLGGSGGQEPASSP</sequence>
<comment type="caution">
    <text evidence="5">The sequence shown here is derived from an EMBL/GenBank/DDBJ whole genome shotgun (WGS) entry which is preliminary data.</text>
</comment>
<dbReference type="PANTHER" id="PTHR30154:SF34">
    <property type="entry name" value="TRANSCRIPTIONAL REGULATOR AZLB"/>
    <property type="match status" value="1"/>
</dbReference>
<organism evidence="5 6">
    <name type="scientific">Parapusillimonas granuli</name>
    <dbReference type="NCBI Taxonomy" id="380911"/>
    <lineage>
        <taxon>Bacteria</taxon>
        <taxon>Pseudomonadati</taxon>
        <taxon>Pseudomonadota</taxon>
        <taxon>Betaproteobacteria</taxon>
        <taxon>Burkholderiales</taxon>
        <taxon>Alcaligenaceae</taxon>
        <taxon>Parapusillimonas</taxon>
    </lineage>
</organism>
<dbReference type="PRINTS" id="PR00033">
    <property type="entry name" value="HTHASNC"/>
</dbReference>
<evidence type="ECO:0000256" key="2">
    <source>
        <dbReference type="ARBA" id="ARBA00023125"/>
    </source>
</evidence>
<dbReference type="GO" id="GO:0043200">
    <property type="term" value="P:response to amino acid"/>
    <property type="evidence" value="ECO:0007669"/>
    <property type="project" value="TreeGrafter"/>
</dbReference>
<dbReference type="SUPFAM" id="SSF54909">
    <property type="entry name" value="Dimeric alpha+beta barrel"/>
    <property type="match status" value="1"/>
</dbReference>
<dbReference type="InterPro" id="IPR019887">
    <property type="entry name" value="Tscrpt_reg_AsnC/Lrp_C"/>
</dbReference>
<dbReference type="PROSITE" id="PS50956">
    <property type="entry name" value="HTH_ASNC_2"/>
    <property type="match status" value="1"/>
</dbReference>
<dbReference type="SUPFAM" id="SSF46785">
    <property type="entry name" value="Winged helix' DNA-binding domain"/>
    <property type="match status" value="1"/>
</dbReference>
<evidence type="ECO:0000256" key="3">
    <source>
        <dbReference type="ARBA" id="ARBA00023163"/>
    </source>
</evidence>
<protein>
    <submittedName>
        <fullName evidence="5">Lrp/AsnC family transcriptional regulator</fullName>
    </submittedName>
</protein>
<dbReference type="Gene3D" id="1.10.10.10">
    <property type="entry name" value="Winged helix-like DNA-binding domain superfamily/Winged helix DNA-binding domain"/>
    <property type="match status" value="1"/>
</dbReference>
<dbReference type="InterPro" id="IPR036390">
    <property type="entry name" value="WH_DNA-bd_sf"/>
</dbReference>
<dbReference type="CDD" id="cd00090">
    <property type="entry name" value="HTH_ARSR"/>
    <property type="match status" value="1"/>
</dbReference>
<dbReference type="AlphaFoldDB" id="A0A853FT59"/>
<reference evidence="5 6" key="1">
    <citation type="submission" date="2020-07" db="EMBL/GenBank/DDBJ databases">
        <title>Taxonomic revisions and descriptions of new bacterial species based on genomic comparisons in the high-G+C-content subgroup of the family Alcaligenaceae.</title>
        <authorList>
            <person name="Szabo A."/>
            <person name="Felfoldi T."/>
        </authorList>
    </citation>
    <scope>NUCLEOTIDE SEQUENCE [LARGE SCALE GENOMIC DNA]</scope>
    <source>
        <strain evidence="5 6">LMG 24012</strain>
    </source>
</reference>
<dbReference type="SMART" id="SM00344">
    <property type="entry name" value="HTH_ASNC"/>
    <property type="match status" value="1"/>
</dbReference>
<evidence type="ECO:0000313" key="5">
    <source>
        <dbReference type="EMBL" id="NYT47868.1"/>
    </source>
</evidence>
<dbReference type="Gene3D" id="3.30.70.920">
    <property type="match status" value="1"/>
</dbReference>
<evidence type="ECO:0000313" key="6">
    <source>
        <dbReference type="Proteomes" id="UP000559809"/>
    </source>
</evidence>
<dbReference type="GO" id="GO:0043565">
    <property type="term" value="F:sequence-specific DNA binding"/>
    <property type="evidence" value="ECO:0007669"/>
    <property type="project" value="InterPro"/>
</dbReference>
<evidence type="ECO:0000259" key="4">
    <source>
        <dbReference type="PROSITE" id="PS50956"/>
    </source>
</evidence>
<dbReference type="Pfam" id="PF01037">
    <property type="entry name" value="AsnC_trans_reg"/>
    <property type="match status" value="1"/>
</dbReference>
<dbReference type="EMBL" id="JACCEM010000001">
    <property type="protein sequence ID" value="NYT47868.1"/>
    <property type="molecule type" value="Genomic_DNA"/>
</dbReference>
<feature type="domain" description="HTH asnC-type" evidence="4">
    <location>
        <begin position="11"/>
        <end position="72"/>
    </location>
</feature>